<name>A0A139H3E2_9PEZI</name>
<keyword evidence="2" id="KW-1185">Reference proteome</keyword>
<dbReference type="Proteomes" id="UP000070133">
    <property type="component" value="Unassembled WGS sequence"/>
</dbReference>
<organism evidence="1 2">
    <name type="scientific">Pseudocercospora eumusae</name>
    <dbReference type="NCBI Taxonomy" id="321146"/>
    <lineage>
        <taxon>Eukaryota</taxon>
        <taxon>Fungi</taxon>
        <taxon>Dikarya</taxon>
        <taxon>Ascomycota</taxon>
        <taxon>Pezizomycotina</taxon>
        <taxon>Dothideomycetes</taxon>
        <taxon>Dothideomycetidae</taxon>
        <taxon>Mycosphaerellales</taxon>
        <taxon>Mycosphaerellaceae</taxon>
        <taxon>Pseudocercospora</taxon>
    </lineage>
</organism>
<gene>
    <name evidence="1" type="ORF">AC578_5542</name>
</gene>
<sequence length="127" mass="14732">MFLATTDFVAHVRFRNGSFGRLLRWAAGWDILGEKEARGMTAHQLRLPNPAGGLPVIDKTIARVTLRPFGLFQEDQIQRAEADLFSLMRKKISHQYILNYIARRLDPNGNYWLNYHEKWQIYASLNG</sequence>
<dbReference type="EMBL" id="LFZN01000157">
    <property type="protein sequence ID" value="KXS96973.1"/>
    <property type="molecule type" value="Genomic_DNA"/>
</dbReference>
<reference evidence="1 2" key="1">
    <citation type="submission" date="2015-07" db="EMBL/GenBank/DDBJ databases">
        <title>Comparative genomics of the Sigatoka disease complex on banana suggests a link between parallel evolutionary changes in Pseudocercospora fijiensis and Pseudocercospora eumusae and increased virulence on the banana host.</title>
        <authorList>
            <person name="Chang T.-C."/>
            <person name="Salvucci A."/>
            <person name="Crous P.W."/>
            <person name="Stergiopoulos I."/>
        </authorList>
    </citation>
    <scope>NUCLEOTIDE SEQUENCE [LARGE SCALE GENOMIC DNA]</scope>
    <source>
        <strain evidence="1 2">CBS 114824</strain>
    </source>
</reference>
<proteinExistence type="predicted"/>
<protein>
    <submittedName>
        <fullName evidence="1">Uncharacterized protein</fullName>
    </submittedName>
</protein>
<comment type="caution">
    <text evidence="1">The sequence shown here is derived from an EMBL/GenBank/DDBJ whole genome shotgun (WGS) entry which is preliminary data.</text>
</comment>
<evidence type="ECO:0000313" key="2">
    <source>
        <dbReference type="Proteomes" id="UP000070133"/>
    </source>
</evidence>
<accession>A0A139H3E2</accession>
<evidence type="ECO:0000313" key="1">
    <source>
        <dbReference type="EMBL" id="KXS96973.1"/>
    </source>
</evidence>
<dbReference type="AlphaFoldDB" id="A0A139H3E2"/>